<comment type="caution">
    <text evidence="3">The sequence shown here is derived from an EMBL/GenBank/DDBJ whole genome shotgun (WGS) entry which is preliminary data.</text>
</comment>
<dbReference type="InterPro" id="IPR002563">
    <property type="entry name" value="Flavin_Rdtase-like_dom"/>
</dbReference>
<name>A0A1W9HWN1_9HYPH</name>
<dbReference type="RefSeq" id="WP_376802904.1">
    <property type="nucleotide sequence ID" value="NZ_DBNB01000034.1"/>
</dbReference>
<proteinExistence type="predicted"/>
<keyword evidence="1" id="KW-0560">Oxidoreductase</keyword>
<dbReference type="AlphaFoldDB" id="A0A1W9HWN1"/>
<reference evidence="3 4" key="1">
    <citation type="journal article" date="2017" name="Water Res.">
        <title>Comammox in drinking water systems.</title>
        <authorList>
            <person name="Wang Y."/>
            <person name="Ma L."/>
            <person name="Mao Y."/>
            <person name="Jiang X."/>
            <person name="Xia Y."/>
            <person name="Yu K."/>
            <person name="Li B."/>
            <person name="Zhang T."/>
        </authorList>
    </citation>
    <scope>NUCLEOTIDE SEQUENCE [LARGE SCALE GENOMIC DNA]</scope>
    <source>
        <strain evidence="3">SG_bin8</strain>
    </source>
</reference>
<dbReference type="EMBL" id="LWDL01000017">
    <property type="protein sequence ID" value="OQW51820.1"/>
    <property type="molecule type" value="Genomic_DNA"/>
</dbReference>
<dbReference type="SMART" id="SM00903">
    <property type="entry name" value="Flavin_Reduct"/>
    <property type="match status" value="1"/>
</dbReference>
<evidence type="ECO:0000313" key="4">
    <source>
        <dbReference type="Proteomes" id="UP000192872"/>
    </source>
</evidence>
<dbReference type="SUPFAM" id="SSF50475">
    <property type="entry name" value="FMN-binding split barrel"/>
    <property type="match status" value="1"/>
</dbReference>
<protein>
    <recommendedName>
        <fullName evidence="2">Flavin reductase like domain-containing protein</fullName>
    </recommendedName>
</protein>
<feature type="domain" description="Flavin reductase like" evidence="2">
    <location>
        <begin position="11"/>
        <end position="158"/>
    </location>
</feature>
<dbReference type="PANTHER" id="PTHR30466:SF1">
    <property type="entry name" value="FMN REDUCTASE (NADH) RUTF"/>
    <property type="match status" value="1"/>
</dbReference>
<evidence type="ECO:0000313" key="3">
    <source>
        <dbReference type="EMBL" id="OQW51820.1"/>
    </source>
</evidence>
<gene>
    <name evidence="3" type="ORF">A4S15_10115</name>
</gene>
<dbReference type="GO" id="GO:0006208">
    <property type="term" value="P:pyrimidine nucleobase catabolic process"/>
    <property type="evidence" value="ECO:0007669"/>
    <property type="project" value="TreeGrafter"/>
</dbReference>
<dbReference type="GO" id="GO:0042602">
    <property type="term" value="F:riboflavin reductase (NADPH) activity"/>
    <property type="evidence" value="ECO:0007669"/>
    <property type="project" value="TreeGrafter"/>
</dbReference>
<evidence type="ECO:0000256" key="1">
    <source>
        <dbReference type="ARBA" id="ARBA00023002"/>
    </source>
</evidence>
<dbReference type="Pfam" id="PF01613">
    <property type="entry name" value="Flavin_Reduct"/>
    <property type="match status" value="1"/>
</dbReference>
<evidence type="ECO:0000259" key="2">
    <source>
        <dbReference type="SMART" id="SM00903"/>
    </source>
</evidence>
<dbReference type="Gene3D" id="2.30.110.10">
    <property type="entry name" value="Electron Transport, Fmn-binding Protein, Chain A"/>
    <property type="match status" value="1"/>
</dbReference>
<dbReference type="InterPro" id="IPR012349">
    <property type="entry name" value="Split_barrel_FMN-bd"/>
</dbReference>
<dbReference type="Proteomes" id="UP000192872">
    <property type="component" value="Unassembled WGS sequence"/>
</dbReference>
<dbReference type="PANTHER" id="PTHR30466">
    <property type="entry name" value="FLAVIN REDUCTASE"/>
    <property type="match status" value="1"/>
</dbReference>
<dbReference type="STRING" id="1827387.A4S15_10115"/>
<organism evidence="3 4">
    <name type="scientific">Candidatus Raskinella chloraquaticus</name>
    <dbReference type="NCBI Taxonomy" id="1951219"/>
    <lineage>
        <taxon>Bacteria</taxon>
        <taxon>Pseudomonadati</taxon>
        <taxon>Pseudomonadota</taxon>
        <taxon>Alphaproteobacteria</taxon>
        <taxon>Hyphomicrobiales</taxon>
        <taxon>Phreatobacteraceae</taxon>
        <taxon>Candidatus Raskinella</taxon>
    </lineage>
</organism>
<sequence length="166" mass="17551">MVDGAAFRRGMAQFAASVTLITSDGDAGLAGVTASSVTSVSDEPPIMLACLNLAGRTNRTIRANGVFCINVLAPKHQHLAVAFSGKVGSSLDERFSLATWSRLESASPVLAGCQVALDCRLVDEMIVGTHVVLFGQVVALALGPHAPPLLYSSRAYRRLDLWPEED</sequence>
<dbReference type="InterPro" id="IPR050268">
    <property type="entry name" value="NADH-dep_flavin_reductase"/>
</dbReference>
<dbReference type="GO" id="GO:0010181">
    <property type="term" value="F:FMN binding"/>
    <property type="evidence" value="ECO:0007669"/>
    <property type="project" value="InterPro"/>
</dbReference>
<accession>A0A1W9HWN1</accession>